<sequence>MTLFSYLIVGHLIGDYLLQTSWMAAGKATRWAPLLAHCFVYTSVISVAFLIGTEKYPAEVVAIIFISHVILDRRRFVAWWAKTIMGVKNGEPAWLTIMADQVFHIIVLAVISHIWG</sequence>
<dbReference type="InterPro" id="IPR021737">
    <property type="entry name" value="Phage_phiKZ_Orf197"/>
</dbReference>
<feature type="transmembrane region" description="Helical" evidence="1">
    <location>
        <begin position="31"/>
        <end position="50"/>
    </location>
</feature>
<dbReference type="EMBL" id="JAUBDH010000012">
    <property type="protein sequence ID" value="MDW0111291.1"/>
    <property type="molecule type" value="Genomic_DNA"/>
</dbReference>
<gene>
    <name evidence="2" type="ORF">QT716_14800</name>
</gene>
<evidence type="ECO:0000313" key="2">
    <source>
        <dbReference type="EMBL" id="MDW0111291.1"/>
    </source>
</evidence>
<name>A0ABU4G2U1_9BACL</name>
<evidence type="ECO:0000256" key="1">
    <source>
        <dbReference type="SAM" id="Phobius"/>
    </source>
</evidence>
<keyword evidence="1" id="KW-1133">Transmembrane helix</keyword>
<evidence type="ECO:0000313" key="3">
    <source>
        <dbReference type="Proteomes" id="UP001280629"/>
    </source>
</evidence>
<accession>A0ABU4G2U1</accession>
<comment type="caution">
    <text evidence="2">The sequence shown here is derived from an EMBL/GenBank/DDBJ whole genome shotgun (WGS) entry which is preliminary data.</text>
</comment>
<keyword evidence="3" id="KW-1185">Reference proteome</keyword>
<keyword evidence="1" id="KW-0812">Transmembrane</keyword>
<protein>
    <submittedName>
        <fullName evidence="2">DUF3307 domain-containing protein</fullName>
    </submittedName>
</protein>
<keyword evidence="1" id="KW-0472">Membrane</keyword>
<reference evidence="2 3" key="1">
    <citation type="submission" date="2023-06" db="EMBL/GenBank/DDBJ databases">
        <title>Sporosarcina sp. nov., isolated from Korean traditional fermented seafood 'Jeotgal'.</title>
        <authorList>
            <person name="Yang A.-I."/>
            <person name="Shin N.-R."/>
        </authorList>
    </citation>
    <scope>NUCLEOTIDE SEQUENCE [LARGE SCALE GENOMIC DNA]</scope>
    <source>
        <strain evidence="2 3">KCTC3840</strain>
    </source>
</reference>
<feature type="transmembrane region" description="Helical" evidence="1">
    <location>
        <begin position="93"/>
        <end position="115"/>
    </location>
</feature>
<dbReference type="RefSeq" id="WP_317936933.1">
    <property type="nucleotide sequence ID" value="NZ_JAUBDH010000012.1"/>
</dbReference>
<dbReference type="Pfam" id="PF11750">
    <property type="entry name" value="DUF3307"/>
    <property type="match status" value="1"/>
</dbReference>
<organism evidence="2 3">
    <name type="scientific">Sporosarcina aquimarina</name>
    <dbReference type="NCBI Taxonomy" id="114975"/>
    <lineage>
        <taxon>Bacteria</taxon>
        <taxon>Bacillati</taxon>
        <taxon>Bacillota</taxon>
        <taxon>Bacilli</taxon>
        <taxon>Bacillales</taxon>
        <taxon>Caryophanaceae</taxon>
        <taxon>Sporosarcina</taxon>
    </lineage>
</organism>
<proteinExistence type="predicted"/>
<dbReference type="Proteomes" id="UP001280629">
    <property type="component" value="Unassembled WGS sequence"/>
</dbReference>